<dbReference type="Proteomes" id="UP000799118">
    <property type="component" value="Unassembled WGS sequence"/>
</dbReference>
<name>A0A6A4IK66_9AGAR</name>
<evidence type="ECO:0000313" key="1">
    <source>
        <dbReference type="EMBL" id="KAE9409973.1"/>
    </source>
</evidence>
<evidence type="ECO:0000313" key="2">
    <source>
        <dbReference type="Proteomes" id="UP000799118"/>
    </source>
</evidence>
<sequence length="181" mass="20829">MAFPALTRLELSDLPGEYETHNMEVLCSIFEQSHTNLTHLAIHKTPFTSDELLYPGVSGLKALIAPLPQDNQEFEKMNQVDYDDDDDYNQLTYQKMMMKMMLDQSDKATTDIEVSEGQCLLLGDSTSQGIVAQGCALEMENLPETLHMAYPTLARKKALERLKTLHKSLRWFRKNRAWTWR</sequence>
<protein>
    <submittedName>
        <fullName evidence="1">Uncharacterized protein</fullName>
    </submittedName>
</protein>
<dbReference type="EMBL" id="ML769386">
    <property type="protein sequence ID" value="KAE9409973.1"/>
    <property type="molecule type" value="Genomic_DNA"/>
</dbReference>
<dbReference type="AlphaFoldDB" id="A0A6A4IK66"/>
<reference evidence="1" key="1">
    <citation type="journal article" date="2019" name="Environ. Microbiol.">
        <title>Fungal ecological strategies reflected in gene transcription - a case study of two litter decomposers.</title>
        <authorList>
            <person name="Barbi F."/>
            <person name="Kohler A."/>
            <person name="Barry K."/>
            <person name="Baskaran P."/>
            <person name="Daum C."/>
            <person name="Fauchery L."/>
            <person name="Ihrmark K."/>
            <person name="Kuo A."/>
            <person name="LaButti K."/>
            <person name="Lipzen A."/>
            <person name="Morin E."/>
            <person name="Grigoriev I.V."/>
            <person name="Henrissat B."/>
            <person name="Lindahl B."/>
            <person name="Martin F."/>
        </authorList>
    </citation>
    <scope>NUCLEOTIDE SEQUENCE</scope>
    <source>
        <strain evidence="1">JB14</strain>
    </source>
</reference>
<keyword evidence="2" id="KW-1185">Reference proteome</keyword>
<accession>A0A6A4IK66</accession>
<proteinExistence type="predicted"/>
<gene>
    <name evidence="1" type="ORF">BT96DRAFT_984299</name>
</gene>
<organism evidence="1 2">
    <name type="scientific">Gymnopus androsaceus JB14</name>
    <dbReference type="NCBI Taxonomy" id="1447944"/>
    <lineage>
        <taxon>Eukaryota</taxon>
        <taxon>Fungi</taxon>
        <taxon>Dikarya</taxon>
        <taxon>Basidiomycota</taxon>
        <taxon>Agaricomycotina</taxon>
        <taxon>Agaricomycetes</taxon>
        <taxon>Agaricomycetidae</taxon>
        <taxon>Agaricales</taxon>
        <taxon>Marasmiineae</taxon>
        <taxon>Omphalotaceae</taxon>
        <taxon>Gymnopus</taxon>
    </lineage>
</organism>